<dbReference type="Pfam" id="PF03140">
    <property type="entry name" value="DUF247"/>
    <property type="match status" value="1"/>
</dbReference>
<reference evidence="1 2" key="1">
    <citation type="journal article" date="2016" name="G3 (Bethesda)">
        <title>First Draft Assembly and Annotation of the Genome of a California Endemic Oak Quercus lobata Nee (Fagaceae).</title>
        <authorList>
            <person name="Sork V.L."/>
            <person name="Fitz-Gibbon S.T."/>
            <person name="Puiu D."/>
            <person name="Crepeau M."/>
            <person name="Gugger P.F."/>
            <person name="Sherman R."/>
            <person name="Stevens K."/>
            <person name="Langley C.H."/>
            <person name="Pellegrini M."/>
            <person name="Salzberg S.L."/>
        </authorList>
    </citation>
    <scope>NUCLEOTIDE SEQUENCE [LARGE SCALE GENOMIC DNA]</scope>
    <source>
        <strain evidence="1 2">cv. SW786</strain>
    </source>
</reference>
<sequence length="491" mass="57411">MPTCEKNDTIIDITQPREPNWNPKCCIYRVPKRLRNVNKKAYTPKLISIGPVHRNNGELKEMQELKNIYLEVFFRRTGKSQEDFKSIIINYEHDIQCCYAKEISQPKGEDFVNMILLDSIFIIELFLRNYEDPKDEKDYILSKACLKDGIMQDLILLENQLPFFILDRLYDLSGFTGIPKGFLTLACKYFFDRKKLPDDKELSTDEMKGVKHFTDLYRKFYHPPKHGIIEEQNTDQQPHSATKLDNVGLILEKWEPNDQKQKKYSLEEKRCLLDIQFKPSSACCPRINCSWPTVCLKKFPSLKHFQIRLVIPEFVVHDRIEEIFRNLMALEQCHYPDEAYIFNYIKLLDFLINREEDVELLVDKKIIVNSLGSNHAVAKMINNLCREIVGTKSYYSAVTEKLDKYYNSSWNKNMASLRNVDFRDIWRSTATVVGFLPFPESERIATLSPSHNVPELAQESKCEWHFEVPHVVLDGDRHGELPPVLKPAGSE</sequence>
<protein>
    <submittedName>
        <fullName evidence="1">Uncharacterized protein</fullName>
    </submittedName>
</protein>
<dbReference type="EnsemblPlants" id="QL04p031961:mrna">
    <property type="protein sequence ID" value="QL04p031961:mrna"/>
    <property type="gene ID" value="QL04p031961"/>
</dbReference>
<evidence type="ECO:0000313" key="1">
    <source>
        <dbReference type="EnsemblPlants" id="QL04p031961:mrna"/>
    </source>
</evidence>
<dbReference type="AlphaFoldDB" id="A0A7N2R2X0"/>
<dbReference type="InterPro" id="IPR004158">
    <property type="entry name" value="DUF247_pln"/>
</dbReference>
<reference evidence="1" key="2">
    <citation type="submission" date="2021-01" db="UniProtKB">
        <authorList>
            <consortium name="EnsemblPlants"/>
        </authorList>
    </citation>
    <scope>IDENTIFICATION</scope>
</reference>
<evidence type="ECO:0000313" key="2">
    <source>
        <dbReference type="Proteomes" id="UP000594261"/>
    </source>
</evidence>
<proteinExistence type="predicted"/>
<dbReference type="Gramene" id="QL04p031961:mrna">
    <property type="protein sequence ID" value="QL04p031961:mrna"/>
    <property type="gene ID" value="QL04p031961"/>
</dbReference>
<accession>A0A7N2R2X0</accession>
<keyword evidence="2" id="KW-1185">Reference proteome</keyword>
<dbReference type="EMBL" id="LRBV02000004">
    <property type="status" value="NOT_ANNOTATED_CDS"/>
    <property type="molecule type" value="Genomic_DNA"/>
</dbReference>
<dbReference type="InParanoid" id="A0A7N2R2X0"/>
<dbReference type="PANTHER" id="PTHR31170:SF9">
    <property type="entry name" value="PROTEIN, PUTATIVE (DUF247)-RELATED"/>
    <property type="match status" value="1"/>
</dbReference>
<dbReference type="Proteomes" id="UP000594261">
    <property type="component" value="Chromosome 4"/>
</dbReference>
<name>A0A7N2R2X0_QUELO</name>
<dbReference type="PANTHER" id="PTHR31170">
    <property type="entry name" value="BNAC04G53230D PROTEIN"/>
    <property type="match status" value="1"/>
</dbReference>
<organism evidence="1 2">
    <name type="scientific">Quercus lobata</name>
    <name type="common">Valley oak</name>
    <dbReference type="NCBI Taxonomy" id="97700"/>
    <lineage>
        <taxon>Eukaryota</taxon>
        <taxon>Viridiplantae</taxon>
        <taxon>Streptophyta</taxon>
        <taxon>Embryophyta</taxon>
        <taxon>Tracheophyta</taxon>
        <taxon>Spermatophyta</taxon>
        <taxon>Magnoliopsida</taxon>
        <taxon>eudicotyledons</taxon>
        <taxon>Gunneridae</taxon>
        <taxon>Pentapetalae</taxon>
        <taxon>rosids</taxon>
        <taxon>fabids</taxon>
        <taxon>Fagales</taxon>
        <taxon>Fagaceae</taxon>
        <taxon>Quercus</taxon>
    </lineage>
</organism>